<gene>
    <name evidence="1" type="ORF">P8T11_25220</name>
</gene>
<organism evidence="1 2">
    <name type="scientific">Achromobacter spanius</name>
    <dbReference type="NCBI Taxonomy" id="217203"/>
    <lineage>
        <taxon>Bacteria</taxon>
        <taxon>Pseudomonadati</taxon>
        <taxon>Pseudomonadota</taxon>
        <taxon>Betaproteobacteria</taxon>
        <taxon>Burkholderiales</taxon>
        <taxon>Alcaligenaceae</taxon>
        <taxon>Achromobacter</taxon>
    </lineage>
</organism>
<dbReference type="RefSeq" id="WP_268079496.1">
    <property type="nucleotide sequence ID" value="NZ_CP106885.1"/>
</dbReference>
<dbReference type="Gene3D" id="3.40.50.1820">
    <property type="entry name" value="alpha/beta hydrolase"/>
    <property type="match status" value="1"/>
</dbReference>
<reference evidence="1 2" key="1">
    <citation type="submission" date="2023-03" db="EMBL/GenBank/DDBJ databases">
        <title>Achromobacter spanius LIG8.</title>
        <authorList>
            <person name="Shrestha S."/>
        </authorList>
    </citation>
    <scope>NUCLEOTIDE SEQUENCE [LARGE SCALE GENOMIC DNA]</scope>
    <source>
        <strain evidence="1 2">LIG8</strain>
    </source>
</reference>
<evidence type="ECO:0000313" key="2">
    <source>
        <dbReference type="Proteomes" id="UP001214170"/>
    </source>
</evidence>
<keyword evidence="2" id="KW-1185">Reference proteome</keyword>
<name>A0ABY8GRU6_9BURK</name>
<sequence length="455" mass="50914">MSIIHTEHFDYICALGRNTQLAEYFKALQYSPITTAVSDIPAHRDGLAEWANSQSRVGITGVQKFFPPSTEPGRTLLLYLSGFDDAVECADTDDLDAFSSTIEQLYPELDFRVLLLSPKSGMRPSHPRLTRISLPAGASHRAYILRHIEKVIENQPAMVKALAGKRGPVDKGEYNAPKIRLGRPQDMPKHTSAEFTINRHGVDFEFYGRLRGNDVPLVVFGQSAITRPASKPPVFHRWSWVDDLPYSCLVLNDPTLYLSDVMEGGWFQGTEDHFYMETAAELIRDIAGSSGIEPNKILFFGSSAGGFTSMQMATMVKGSHALVQIPQVDMSDYHVAAAVDHLLAYCYGGKSLSEATTLYPDRWSALETFRKYKHIPNIWYLQNSHDTNHLKRHFAKFVSGVCELMVEFPSLRDTQVLTEFYSINHPVRGGHTVLGKDETLKLIDRAIARFIGDAA</sequence>
<dbReference type="EMBL" id="CP121261">
    <property type="protein sequence ID" value="WFP07574.1"/>
    <property type="molecule type" value="Genomic_DNA"/>
</dbReference>
<dbReference type="SUPFAM" id="SSF53474">
    <property type="entry name" value="alpha/beta-Hydrolases"/>
    <property type="match status" value="1"/>
</dbReference>
<accession>A0ABY8GRU6</accession>
<evidence type="ECO:0000313" key="1">
    <source>
        <dbReference type="EMBL" id="WFP07574.1"/>
    </source>
</evidence>
<evidence type="ECO:0008006" key="3">
    <source>
        <dbReference type="Google" id="ProtNLM"/>
    </source>
</evidence>
<dbReference type="Proteomes" id="UP001214170">
    <property type="component" value="Chromosome"/>
</dbReference>
<proteinExistence type="predicted"/>
<dbReference type="InterPro" id="IPR029058">
    <property type="entry name" value="AB_hydrolase_fold"/>
</dbReference>
<protein>
    <recommendedName>
        <fullName evidence="3">Peptidase S9 prolyl oligopeptidase catalytic domain-containing protein</fullName>
    </recommendedName>
</protein>